<accession>A0A397HLW9</accession>
<dbReference type="EMBL" id="PQFF01000298">
    <property type="protein sequence ID" value="RHZ64151.1"/>
    <property type="molecule type" value="Genomic_DNA"/>
</dbReference>
<proteinExistence type="predicted"/>
<sequence>MSVPLMLLILERTLSRPSSSSKSLKIYTIENDDNDLECMRELRLAVDDSSLTSQGNRRINLPLQTRGLGNQINEK</sequence>
<dbReference type="Proteomes" id="UP000266861">
    <property type="component" value="Unassembled WGS sequence"/>
</dbReference>
<evidence type="ECO:0000313" key="1">
    <source>
        <dbReference type="EMBL" id="RHZ64151.1"/>
    </source>
</evidence>
<keyword evidence="2" id="KW-1185">Reference proteome</keyword>
<organism evidence="1 2">
    <name type="scientific">Diversispora epigaea</name>
    <dbReference type="NCBI Taxonomy" id="1348612"/>
    <lineage>
        <taxon>Eukaryota</taxon>
        <taxon>Fungi</taxon>
        <taxon>Fungi incertae sedis</taxon>
        <taxon>Mucoromycota</taxon>
        <taxon>Glomeromycotina</taxon>
        <taxon>Glomeromycetes</taxon>
        <taxon>Diversisporales</taxon>
        <taxon>Diversisporaceae</taxon>
        <taxon>Diversispora</taxon>
    </lineage>
</organism>
<evidence type="ECO:0000313" key="2">
    <source>
        <dbReference type="Proteomes" id="UP000266861"/>
    </source>
</evidence>
<reference evidence="1 2" key="1">
    <citation type="submission" date="2018-08" db="EMBL/GenBank/DDBJ databases">
        <title>Genome and evolution of the arbuscular mycorrhizal fungus Diversispora epigaea (formerly Glomus versiforme) and its bacterial endosymbionts.</title>
        <authorList>
            <person name="Sun X."/>
            <person name="Fei Z."/>
            <person name="Harrison M."/>
        </authorList>
    </citation>
    <scope>NUCLEOTIDE SEQUENCE [LARGE SCALE GENOMIC DNA]</scope>
    <source>
        <strain evidence="1 2">IT104</strain>
    </source>
</reference>
<comment type="caution">
    <text evidence="1">The sequence shown here is derived from an EMBL/GenBank/DDBJ whole genome shotgun (WGS) entry which is preliminary data.</text>
</comment>
<name>A0A397HLW9_9GLOM</name>
<gene>
    <name evidence="1" type="ORF">Glove_326g161</name>
</gene>
<protein>
    <submittedName>
        <fullName evidence="1">Uncharacterized protein</fullName>
    </submittedName>
</protein>
<dbReference type="AlphaFoldDB" id="A0A397HLW9"/>